<sequence>MIKYQVRSKDLIDMVNDVRSGRLILSPYFQRNLVWRDIHKRDFIETIFKGYPFPQIFVARGEINVESMTSQSCVVDGQQRMNAIMEFIKDRYPVNGKKYSEMDQGEKEDFLKYQIPVIDLEMKATDQSVIDVFQRLNRTFYSLSSIEKLSTEYSSVDFMLIAKYLCGFFGQLDEQADIELMQDPNMPPDFLPWARQFDVSDYRNIVTGGNVFSGYENSRMVHLMWTLNFLSTVRVGFFARNDKSRELLEATSEATPNRELILANTQRAATFVNSLELPASSIWWNKSNSFSLMILAFWNIDLLERKDRAAIRAALDGFAENIPEDYALAAREAVNNLRQRRFRHAKLAEVLGLDPIERPLEG</sequence>
<evidence type="ECO:0000259" key="1">
    <source>
        <dbReference type="Pfam" id="PF03235"/>
    </source>
</evidence>
<feature type="domain" description="GmrSD restriction endonucleases N-terminal" evidence="1">
    <location>
        <begin position="13"/>
        <end position="152"/>
    </location>
</feature>
<evidence type="ECO:0000313" key="2">
    <source>
        <dbReference type="EMBL" id="UWQ42381.1"/>
    </source>
</evidence>
<dbReference type="RefSeq" id="WP_259965142.1">
    <property type="nucleotide sequence ID" value="NZ_CP081051.1"/>
</dbReference>
<protein>
    <submittedName>
        <fullName evidence="2">DUF262 domain-containing protein</fullName>
    </submittedName>
</protein>
<organism evidence="2 3">
    <name type="scientific">Leisingera aquaemixtae</name>
    <dbReference type="NCBI Taxonomy" id="1396826"/>
    <lineage>
        <taxon>Bacteria</taxon>
        <taxon>Pseudomonadati</taxon>
        <taxon>Pseudomonadota</taxon>
        <taxon>Alphaproteobacteria</taxon>
        <taxon>Rhodobacterales</taxon>
        <taxon>Roseobacteraceae</taxon>
        <taxon>Leisingera</taxon>
    </lineage>
</organism>
<proteinExistence type="predicted"/>
<dbReference type="EMBL" id="CP081051">
    <property type="protein sequence ID" value="UWQ42381.1"/>
    <property type="molecule type" value="Genomic_DNA"/>
</dbReference>
<dbReference type="PANTHER" id="PTHR39639:SF1">
    <property type="entry name" value="DUF262 DOMAIN-CONTAINING PROTEIN"/>
    <property type="match status" value="1"/>
</dbReference>
<evidence type="ECO:0000313" key="3">
    <source>
        <dbReference type="Proteomes" id="UP001058514"/>
    </source>
</evidence>
<dbReference type="PANTHER" id="PTHR39639">
    <property type="entry name" value="CHROMOSOME 16, WHOLE GENOME SHOTGUN SEQUENCE"/>
    <property type="match status" value="1"/>
</dbReference>
<dbReference type="InterPro" id="IPR004919">
    <property type="entry name" value="GmrSD_N"/>
</dbReference>
<keyword evidence="3" id="KW-1185">Reference proteome</keyword>
<dbReference type="Proteomes" id="UP001058514">
    <property type="component" value="Chromosome"/>
</dbReference>
<dbReference type="Pfam" id="PF03235">
    <property type="entry name" value="GmrSD_N"/>
    <property type="match status" value="1"/>
</dbReference>
<name>A0ABY5WLU2_9RHOB</name>
<reference evidence="2" key="1">
    <citation type="submission" date="2021-08" db="EMBL/GenBank/DDBJ databases">
        <authorList>
            <person name="Nwanade C."/>
            <person name="Wang M."/>
            <person name="Masoudi A."/>
            <person name="Yu Z."/>
            <person name="Liu J."/>
        </authorList>
    </citation>
    <scope>NUCLEOTIDE SEQUENCE</scope>
    <source>
        <strain evidence="2">S166</strain>
    </source>
</reference>
<gene>
    <name evidence="2" type="ORF">K3718_04640</name>
</gene>
<accession>A0ABY5WLU2</accession>